<dbReference type="WBParaSite" id="SCUD_0000933001-mRNA-1">
    <property type="protein sequence ID" value="SCUD_0000933001-mRNA-1"/>
    <property type="gene ID" value="SCUD_0000933001"/>
</dbReference>
<protein>
    <submittedName>
        <fullName evidence="1">Uncharacterized protein</fullName>
    </submittedName>
</protein>
<name>A0A183K2W6_9TREM</name>
<reference evidence="1" key="1">
    <citation type="submission" date="2016-06" db="UniProtKB">
        <authorList>
            <consortium name="WormBaseParasite"/>
        </authorList>
    </citation>
    <scope>IDENTIFICATION</scope>
</reference>
<organism evidence="1">
    <name type="scientific">Schistosoma curassoni</name>
    <dbReference type="NCBI Taxonomy" id="6186"/>
    <lineage>
        <taxon>Eukaryota</taxon>
        <taxon>Metazoa</taxon>
        <taxon>Spiralia</taxon>
        <taxon>Lophotrochozoa</taxon>
        <taxon>Platyhelminthes</taxon>
        <taxon>Trematoda</taxon>
        <taxon>Digenea</taxon>
        <taxon>Strigeidida</taxon>
        <taxon>Schistosomatoidea</taxon>
        <taxon>Schistosomatidae</taxon>
        <taxon>Schistosoma</taxon>
    </lineage>
</organism>
<accession>A0A183K2W6</accession>
<evidence type="ECO:0000313" key="1">
    <source>
        <dbReference type="WBParaSite" id="SCUD_0000933001-mRNA-1"/>
    </source>
</evidence>
<sequence>MVKIIIYQLYLDKCIYLPGPARTRPGFDFGLKGAPSFNLALGN</sequence>
<proteinExistence type="predicted"/>
<dbReference type="AlphaFoldDB" id="A0A183K2W6"/>